<protein>
    <submittedName>
        <fullName evidence="2">Uncharacterized protein</fullName>
    </submittedName>
</protein>
<accession>A0A915N4V3</accession>
<name>A0A915N4V3_MELJA</name>
<dbReference type="WBParaSite" id="scaffold8140_cov140.g12783">
    <property type="protein sequence ID" value="scaffold8140_cov140.g12783"/>
    <property type="gene ID" value="scaffold8140_cov140.g12783"/>
</dbReference>
<dbReference type="SUPFAM" id="SSF81631">
    <property type="entry name" value="PAP/OAS1 substrate-binding domain"/>
    <property type="match status" value="1"/>
</dbReference>
<keyword evidence="1" id="KW-1185">Reference proteome</keyword>
<dbReference type="Gene3D" id="1.10.1410.10">
    <property type="match status" value="1"/>
</dbReference>
<reference evidence="2" key="1">
    <citation type="submission" date="2022-11" db="UniProtKB">
        <authorList>
            <consortium name="WormBaseParasite"/>
        </authorList>
    </citation>
    <scope>IDENTIFICATION</scope>
</reference>
<evidence type="ECO:0000313" key="2">
    <source>
        <dbReference type="WBParaSite" id="scaffold8140_cov140.g12783"/>
    </source>
</evidence>
<organism evidence="1 2">
    <name type="scientific">Meloidogyne javanica</name>
    <name type="common">Root-knot nematode worm</name>
    <dbReference type="NCBI Taxonomy" id="6303"/>
    <lineage>
        <taxon>Eukaryota</taxon>
        <taxon>Metazoa</taxon>
        <taxon>Ecdysozoa</taxon>
        <taxon>Nematoda</taxon>
        <taxon>Chromadorea</taxon>
        <taxon>Rhabditida</taxon>
        <taxon>Tylenchina</taxon>
        <taxon>Tylenchomorpha</taxon>
        <taxon>Tylenchoidea</taxon>
        <taxon>Meloidogynidae</taxon>
        <taxon>Meloidogyninae</taxon>
        <taxon>Meloidogyne</taxon>
        <taxon>Meloidogyne incognita group</taxon>
    </lineage>
</organism>
<dbReference type="AlphaFoldDB" id="A0A915N4V3"/>
<sequence>MREKIRENKAIETADLMQEDMSQHIEQLRMIASSSYHPMLDGNVYRGIPASGEQYGHDPNRFNLISDTIESMIDEQTEQMNSESLFLIFANIYYKEIYDKISEIIEDLNENSDDRKFLESVINESKNEKGSSYIKMKISENNEVNYKEEFEKNKGAIYRNYFEWVFGRSKSLRAIFGKYKEKEMLKLKARLVTLLGEDNLLKLEEAQPFALQISRLFYFKFPLRKLQKPRIILQLGELELEYDFTDLFMFDMNKCEDTNEQNVALLEQRLYLEGFHQESANEPKIKKFLKFPGMKSKMEILVPNFKLKYFIENDPFLNDNQLREHFWEAILSDDKTINLRGILGLKIFVTVRWIDGEIKKLEEEHPQNPRIERLSLNFKKKKAIIGSRYDKIFVMDFNEIEGKQDKIIEKLEKEIRETISEIKKLKKSLGHKFEDIEESMKDFSKWIQDLIFDELNKQLELKEAWEGKMKFDVMVDNKDRKGFAIELRDGLKNKAAKDRLVELIGRGYKEYEIIVNKFDTGYIEPVKFDTMGDKKDIKDEEIVEQTEVDKEALEEARRLEKLKEDKNSEISLNDIINEEKEKYYMENEAKNIFLGEESSSRNIVIDHNKLAIKLELNSWFDDYYERSNKKETCELLITNLVNIEVLKDYSTIEGIILCENDSKTDDSRKEFVENKFLGNKLCNEKRRGECNDSSIYCQICQNPSVKNLSKSLHLSISINFRIENLNIYLRFVVMPKVTGNMKGIMGRRLNIIDKVIEKFPVALSLENEPIGTKMVYELSENSIYGGIYGFLNDKALIVLAHDLLKNQENVHICQILKNFHKKFIENWVDINLGDKKENEWDDLKEKEWRKFEFGKEIEVEKFWKIIPPGYPTQNSLLTLNESTAKIIVKQAKKGLEKLSEVINKVNEETSLEVIKQKWIDWFGNEKEFVEEDWRCTYWIIGIEVKKSMGEKETSLNLEELNSKIKTMMTKLSGMYKNAVSSLNIHIQKDLNLGVKYTEKENLKKWCEENLEAENKC</sequence>
<proteinExistence type="predicted"/>
<evidence type="ECO:0000313" key="1">
    <source>
        <dbReference type="Proteomes" id="UP000887561"/>
    </source>
</evidence>
<dbReference type="Proteomes" id="UP000887561">
    <property type="component" value="Unplaced"/>
</dbReference>